<comment type="caution">
    <text evidence="2">The sequence shown here is derived from an EMBL/GenBank/DDBJ whole genome shotgun (WGS) entry which is preliminary data.</text>
</comment>
<dbReference type="AlphaFoldDB" id="A0A8J2LF49"/>
<feature type="non-terminal residue" evidence="2">
    <location>
        <position position="1"/>
    </location>
</feature>
<keyword evidence="1" id="KW-1133">Transmembrane helix</keyword>
<proteinExistence type="predicted"/>
<accession>A0A8J2LF49</accession>
<keyword evidence="1" id="KW-0472">Membrane</keyword>
<keyword evidence="1" id="KW-0812">Transmembrane</keyword>
<reference evidence="2" key="1">
    <citation type="submission" date="2021-06" db="EMBL/GenBank/DDBJ databases">
        <authorList>
            <person name="Hodson N. C."/>
            <person name="Mongue J. A."/>
            <person name="Jaron S. K."/>
        </authorList>
    </citation>
    <scope>NUCLEOTIDE SEQUENCE</scope>
</reference>
<protein>
    <submittedName>
        <fullName evidence="2">Uncharacterized protein</fullName>
    </submittedName>
</protein>
<sequence>GIKILVVQRKCPEEWKACCSAFIKWKWKLTARNVFNVDHKLITGVFSAVFTSTIFLFQVRTSGSSNH</sequence>
<evidence type="ECO:0000256" key="1">
    <source>
        <dbReference type="SAM" id="Phobius"/>
    </source>
</evidence>
<keyword evidence="3" id="KW-1185">Reference proteome</keyword>
<dbReference type="Proteomes" id="UP000708208">
    <property type="component" value="Unassembled WGS sequence"/>
</dbReference>
<gene>
    <name evidence="2" type="ORF">AFUS01_LOCUS40297</name>
</gene>
<dbReference type="EMBL" id="CAJVCH010556147">
    <property type="protein sequence ID" value="CAG7830498.1"/>
    <property type="molecule type" value="Genomic_DNA"/>
</dbReference>
<evidence type="ECO:0000313" key="2">
    <source>
        <dbReference type="EMBL" id="CAG7830498.1"/>
    </source>
</evidence>
<feature type="transmembrane region" description="Helical" evidence="1">
    <location>
        <begin position="41"/>
        <end position="59"/>
    </location>
</feature>
<organism evidence="2 3">
    <name type="scientific">Allacma fusca</name>
    <dbReference type="NCBI Taxonomy" id="39272"/>
    <lineage>
        <taxon>Eukaryota</taxon>
        <taxon>Metazoa</taxon>
        <taxon>Ecdysozoa</taxon>
        <taxon>Arthropoda</taxon>
        <taxon>Hexapoda</taxon>
        <taxon>Collembola</taxon>
        <taxon>Symphypleona</taxon>
        <taxon>Sminthuridae</taxon>
        <taxon>Allacma</taxon>
    </lineage>
</organism>
<name>A0A8J2LF49_9HEXA</name>
<evidence type="ECO:0000313" key="3">
    <source>
        <dbReference type="Proteomes" id="UP000708208"/>
    </source>
</evidence>